<keyword evidence="3" id="KW-0732">Signal</keyword>
<dbReference type="EMBL" id="CP001699">
    <property type="protein sequence ID" value="ACU57985.1"/>
    <property type="molecule type" value="Genomic_DNA"/>
</dbReference>
<keyword evidence="2" id="KW-1133">Transmembrane helix</keyword>
<evidence type="ECO:0000256" key="3">
    <source>
        <dbReference type="SAM" id="SignalP"/>
    </source>
</evidence>
<feature type="transmembrane region" description="Helical" evidence="2">
    <location>
        <begin position="161"/>
        <end position="180"/>
    </location>
</feature>
<feature type="transmembrane region" description="Helical" evidence="2">
    <location>
        <begin position="309"/>
        <end position="327"/>
    </location>
</feature>
<reference evidence="4 5" key="2">
    <citation type="journal article" date="2010" name="Stand. Genomic Sci.">
        <title>Complete genome sequence of Chitinophaga pinensis type strain (UQM 2034).</title>
        <authorList>
            <person name="Glavina Del Rio T."/>
            <person name="Abt B."/>
            <person name="Spring S."/>
            <person name="Lapidus A."/>
            <person name="Nolan M."/>
            <person name="Tice H."/>
            <person name="Copeland A."/>
            <person name="Cheng J.F."/>
            <person name="Chen F."/>
            <person name="Bruce D."/>
            <person name="Goodwin L."/>
            <person name="Pitluck S."/>
            <person name="Ivanova N."/>
            <person name="Mavromatis K."/>
            <person name="Mikhailova N."/>
            <person name="Pati A."/>
            <person name="Chen A."/>
            <person name="Palaniappan K."/>
            <person name="Land M."/>
            <person name="Hauser L."/>
            <person name="Chang Y.J."/>
            <person name="Jeffries C.D."/>
            <person name="Chain P."/>
            <person name="Saunders E."/>
            <person name="Detter J.C."/>
            <person name="Brettin T."/>
            <person name="Rohde M."/>
            <person name="Goker M."/>
            <person name="Bristow J."/>
            <person name="Eisen J.A."/>
            <person name="Markowitz V."/>
            <person name="Hugenholtz P."/>
            <person name="Kyrpides N.C."/>
            <person name="Klenk H.P."/>
            <person name="Lucas S."/>
        </authorList>
    </citation>
    <scope>NUCLEOTIDE SEQUENCE [LARGE SCALE GENOMIC DNA]</scope>
    <source>
        <strain evidence="5">ATCC 43595 / DSM 2588 / LMG 13176 / NBRC 15968 / NCIMB 11800 / UQM 2034</strain>
    </source>
</reference>
<keyword evidence="2" id="KW-0472">Membrane</keyword>
<feature type="region of interest" description="Disordered" evidence="1">
    <location>
        <begin position="23"/>
        <end position="48"/>
    </location>
</feature>
<keyword evidence="2" id="KW-0812">Transmembrane</keyword>
<dbReference type="KEGG" id="cpi:Cpin_0487"/>
<feature type="transmembrane region" description="Helical" evidence="2">
    <location>
        <begin position="280"/>
        <end position="303"/>
    </location>
</feature>
<dbReference type="RefSeq" id="WP_012788161.1">
    <property type="nucleotide sequence ID" value="NC_013132.1"/>
</dbReference>
<accession>A0A979FZF7</accession>
<dbReference type="Proteomes" id="UP000002215">
    <property type="component" value="Chromosome"/>
</dbReference>
<feature type="transmembrane region" description="Helical" evidence="2">
    <location>
        <begin position="210"/>
        <end position="229"/>
    </location>
</feature>
<dbReference type="Pfam" id="PF14093">
    <property type="entry name" value="DUF4271"/>
    <property type="match status" value="1"/>
</dbReference>
<evidence type="ECO:0000313" key="5">
    <source>
        <dbReference type="Proteomes" id="UP000002215"/>
    </source>
</evidence>
<feature type="signal peptide" evidence="3">
    <location>
        <begin position="1"/>
        <end position="17"/>
    </location>
</feature>
<proteinExistence type="predicted"/>
<evidence type="ECO:0000256" key="1">
    <source>
        <dbReference type="SAM" id="MobiDB-lite"/>
    </source>
</evidence>
<dbReference type="AlphaFoldDB" id="A0A979FZF7"/>
<gene>
    <name evidence="4" type="ordered locus">Cpin_0487</name>
</gene>
<evidence type="ECO:0000256" key="2">
    <source>
        <dbReference type="SAM" id="Phobius"/>
    </source>
</evidence>
<evidence type="ECO:0000313" key="4">
    <source>
        <dbReference type="EMBL" id="ACU57985.1"/>
    </source>
</evidence>
<feature type="transmembrane region" description="Helical" evidence="2">
    <location>
        <begin position="347"/>
        <end position="370"/>
    </location>
</feature>
<feature type="transmembrane region" description="Helical" evidence="2">
    <location>
        <begin position="241"/>
        <end position="259"/>
    </location>
</feature>
<sequence>MRRWLLFLFILPCLRLAAQTDSSAKPAPAVQSAPVKVQSDPRDTTVKPVKKKVPVIKKDSAGVSAPASVLKPATPAVPVSTTTAPAATAQNAVPAAPVVTADSTAKAAADSRQQQAAVPLRQETAYDLYLKKLAATNIFLKSDKPTRLDVNKVRVYEDLDWLVYVMAGVVLLLGIIRLSYLKYFSDLFRAFMNPTLSQRQLKDQLSQSPFPNFLLNGFFVISLALYLYLLMYRQQYIPANTAWMAIPGLVLLVAVVYSVKYVMLRFCGWLFGSSELADAYIFVLYLINKILGILLVPFLVILAFCKPEWSKPFMYMSVAFIVLLVAYRYIRSYSVVKQYLSFSRLHFFLYLCAFEVAPVLIITKVLLVALTGGL</sequence>
<dbReference type="OrthoDB" id="1494583at2"/>
<dbReference type="InterPro" id="IPR025367">
    <property type="entry name" value="DUF4271"/>
</dbReference>
<evidence type="ECO:0008006" key="6">
    <source>
        <dbReference type="Google" id="ProtNLM"/>
    </source>
</evidence>
<feature type="chain" id="PRO_5037607579" description="DUF4271 domain-containing protein" evidence="3">
    <location>
        <begin position="18"/>
        <end position="374"/>
    </location>
</feature>
<name>A0A979FZF7_CHIPD</name>
<organism evidence="4 5">
    <name type="scientific">Chitinophaga pinensis (strain ATCC 43595 / DSM 2588 / LMG 13176 / NBRC 15968 / NCIMB 11800 / UQM 2034)</name>
    <dbReference type="NCBI Taxonomy" id="485918"/>
    <lineage>
        <taxon>Bacteria</taxon>
        <taxon>Pseudomonadati</taxon>
        <taxon>Bacteroidota</taxon>
        <taxon>Chitinophagia</taxon>
        <taxon>Chitinophagales</taxon>
        <taxon>Chitinophagaceae</taxon>
        <taxon>Chitinophaga</taxon>
    </lineage>
</organism>
<reference evidence="5" key="1">
    <citation type="submission" date="2009-08" db="EMBL/GenBank/DDBJ databases">
        <title>The complete genome of Chitinophaga pinensis DSM 2588.</title>
        <authorList>
            <consortium name="US DOE Joint Genome Institute (JGI-PGF)"/>
            <person name="Lucas S."/>
            <person name="Copeland A."/>
            <person name="Lapidus A."/>
            <person name="Glavina del Rio T."/>
            <person name="Dalin E."/>
            <person name="Tice H."/>
            <person name="Bruce D."/>
            <person name="Goodwin L."/>
            <person name="Pitluck S."/>
            <person name="Kyrpides N."/>
            <person name="Mavromatis K."/>
            <person name="Ivanova N."/>
            <person name="Mikhailova N."/>
            <person name="Sims D."/>
            <person name="Meinche L."/>
            <person name="Brettin T."/>
            <person name="Detter J.C."/>
            <person name="Han C."/>
            <person name="Larimer F."/>
            <person name="Land M."/>
            <person name="Hauser L."/>
            <person name="Markowitz V."/>
            <person name="Cheng J.-F."/>
            <person name="Hugenholtz P."/>
            <person name="Woyke T."/>
            <person name="Wu D."/>
            <person name="Spring S."/>
            <person name="Klenk H.-P."/>
            <person name="Eisen J.A."/>
        </authorList>
    </citation>
    <scope>NUCLEOTIDE SEQUENCE [LARGE SCALE GENOMIC DNA]</scope>
    <source>
        <strain evidence="5">ATCC 43595 / DSM 2588 / LMG 13176 / NBRC 15968 / NCIMB 11800 / UQM 2034</strain>
    </source>
</reference>
<protein>
    <recommendedName>
        <fullName evidence="6">DUF4271 domain-containing protein</fullName>
    </recommendedName>
</protein>